<protein>
    <submittedName>
        <fullName evidence="5">Transporter substrate-binding domain-containing protein</fullName>
    </submittedName>
</protein>
<evidence type="ECO:0000313" key="5">
    <source>
        <dbReference type="EMBL" id="MFC3928952.1"/>
    </source>
</evidence>
<comment type="caution">
    <text evidence="5">The sequence shown here is derived from an EMBL/GenBank/DDBJ whole genome shotgun (WGS) entry which is preliminary data.</text>
</comment>
<dbReference type="Proteomes" id="UP001595807">
    <property type="component" value="Unassembled WGS sequence"/>
</dbReference>
<reference evidence="6" key="1">
    <citation type="journal article" date="2019" name="Int. J. Syst. Evol. Microbiol.">
        <title>The Global Catalogue of Microorganisms (GCM) 10K type strain sequencing project: providing services to taxonomists for standard genome sequencing and annotation.</title>
        <authorList>
            <consortium name="The Broad Institute Genomics Platform"/>
            <consortium name="The Broad Institute Genome Sequencing Center for Infectious Disease"/>
            <person name="Wu L."/>
            <person name="Ma J."/>
        </authorList>
    </citation>
    <scope>NUCLEOTIDE SEQUENCE [LARGE SCALE GENOMIC DNA]</scope>
    <source>
        <strain evidence="6">CCUG 67170</strain>
    </source>
</reference>
<accession>A0ABV8CY17</accession>
<feature type="signal peptide" evidence="2">
    <location>
        <begin position="1"/>
        <end position="18"/>
    </location>
</feature>
<dbReference type="Gene3D" id="3.40.190.10">
    <property type="entry name" value="Periplasmic binding protein-like II"/>
    <property type="match status" value="2"/>
</dbReference>
<dbReference type="PROSITE" id="PS51257">
    <property type="entry name" value="PROKAR_LIPOPROTEIN"/>
    <property type="match status" value="1"/>
</dbReference>
<dbReference type="CDD" id="cd00996">
    <property type="entry name" value="PBP2_AatB_like"/>
    <property type="match status" value="1"/>
</dbReference>
<name>A0ABV8CY17_9STRE</name>
<dbReference type="RefSeq" id="WP_380427949.1">
    <property type="nucleotide sequence ID" value="NZ_JBHRZV010000052.1"/>
</dbReference>
<evidence type="ECO:0000259" key="4">
    <source>
        <dbReference type="SMART" id="SM00079"/>
    </source>
</evidence>
<dbReference type="PANTHER" id="PTHR35936:SF34">
    <property type="entry name" value="ABC TRANSPORTER EXTRACELLULAR-BINDING PROTEIN YCKB-RELATED"/>
    <property type="match status" value="1"/>
</dbReference>
<evidence type="ECO:0000313" key="6">
    <source>
        <dbReference type="Proteomes" id="UP001595807"/>
    </source>
</evidence>
<dbReference type="SMART" id="SM00079">
    <property type="entry name" value="PBPe"/>
    <property type="match status" value="1"/>
</dbReference>
<feature type="chain" id="PRO_5047185056" evidence="2">
    <location>
        <begin position="19"/>
        <end position="282"/>
    </location>
</feature>
<dbReference type="InterPro" id="IPR001638">
    <property type="entry name" value="Solute-binding_3/MltF_N"/>
</dbReference>
<organism evidence="5 6">
    <name type="scientific">Streptococcus caprae</name>
    <dbReference type="NCBI Taxonomy" id="1640501"/>
    <lineage>
        <taxon>Bacteria</taxon>
        <taxon>Bacillati</taxon>
        <taxon>Bacillota</taxon>
        <taxon>Bacilli</taxon>
        <taxon>Lactobacillales</taxon>
        <taxon>Streptococcaceae</taxon>
        <taxon>Streptococcus</taxon>
    </lineage>
</organism>
<dbReference type="PANTHER" id="PTHR35936">
    <property type="entry name" value="MEMBRANE-BOUND LYTIC MUREIN TRANSGLYCOSYLASE F"/>
    <property type="match status" value="1"/>
</dbReference>
<evidence type="ECO:0000256" key="2">
    <source>
        <dbReference type="SAM" id="SignalP"/>
    </source>
</evidence>
<keyword evidence="6" id="KW-1185">Reference proteome</keyword>
<proteinExistence type="predicted"/>
<evidence type="ECO:0000256" key="1">
    <source>
        <dbReference type="ARBA" id="ARBA00022729"/>
    </source>
</evidence>
<keyword evidence="1 2" id="KW-0732">Signal</keyword>
<dbReference type="SMART" id="SM00062">
    <property type="entry name" value="PBPb"/>
    <property type="match status" value="1"/>
</dbReference>
<gene>
    <name evidence="5" type="ORF">ACFORF_10355</name>
</gene>
<dbReference type="Pfam" id="PF00497">
    <property type="entry name" value="SBP_bac_3"/>
    <property type="match status" value="1"/>
</dbReference>
<evidence type="ECO:0000259" key="3">
    <source>
        <dbReference type="SMART" id="SM00062"/>
    </source>
</evidence>
<feature type="domain" description="Ionotropic glutamate receptor C-terminal" evidence="4">
    <location>
        <begin position="45"/>
        <end position="272"/>
    </location>
</feature>
<feature type="domain" description="Solute-binding protein family 3/N-terminal" evidence="3">
    <location>
        <begin position="45"/>
        <end position="273"/>
    </location>
</feature>
<dbReference type="SUPFAM" id="SSF53850">
    <property type="entry name" value="Periplasmic binding protein-like II"/>
    <property type="match status" value="1"/>
</dbReference>
<sequence>MKKLVLGALTLVSSLALAACGSSASKTDSKATQTDQWDTYVENKSVTIGFDNTFVPMGFENKSGDYEGFDIDLANAVFEEYGITVNWQPISWDLKEQELENGTIDLIWNGYSITSERQEKVLFTNPYMKNEQVLITKKSSDITSFAGMKDKVLGAQSGSAGYETFEANPTVLKDIVANNEATLYETFTLAFTDLKTDRIDGLLVDRVYANYYLAQEKELDNYNIIESEFDGENFAAGARLADKTLVENINKAFTKLYETGKFQEISDKWFGEDIATDEVKGN</sequence>
<dbReference type="InterPro" id="IPR001320">
    <property type="entry name" value="Iontro_rcpt_C"/>
</dbReference>
<dbReference type="EMBL" id="JBHRZV010000052">
    <property type="protein sequence ID" value="MFC3928952.1"/>
    <property type="molecule type" value="Genomic_DNA"/>
</dbReference>